<reference evidence="2 3" key="1">
    <citation type="submission" date="2020-08" db="EMBL/GenBank/DDBJ databases">
        <authorList>
            <person name="Koutsovoulos G."/>
            <person name="Danchin GJ E."/>
        </authorList>
    </citation>
    <scope>NUCLEOTIDE SEQUENCE [LARGE SCALE GENOMIC DNA]</scope>
</reference>
<dbReference type="Proteomes" id="UP000580250">
    <property type="component" value="Unassembled WGS sequence"/>
</dbReference>
<dbReference type="OrthoDB" id="5281164at2759"/>
<comment type="caution">
    <text evidence="2">The sequence shown here is derived from an EMBL/GenBank/DDBJ whole genome shotgun (WGS) entry which is preliminary data.</text>
</comment>
<dbReference type="PROSITE" id="PS50181">
    <property type="entry name" value="FBOX"/>
    <property type="match status" value="1"/>
</dbReference>
<dbReference type="EMBL" id="CAJEWN010001780">
    <property type="protein sequence ID" value="CAD2200002.1"/>
    <property type="molecule type" value="Genomic_DNA"/>
</dbReference>
<feature type="domain" description="F-box" evidence="1">
    <location>
        <begin position="1"/>
        <end position="45"/>
    </location>
</feature>
<dbReference type="Pfam" id="PF00646">
    <property type="entry name" value="F-box"/>
    <property type="match status" value="1"/>
</dbReference>
<evidence type="ECO:0000313" key="3">
    <source>
        <dbReference type="Proteomes" id="UP000580250"/>
    </source>
</evidence>
<name>A0A6V7XLA1_MELEN</name>
<organism evidence="2 3">
    <name type="scientific">Meloidogyne enterolobii</name>
    <name type="common">Root-knot nematode worm</name>
    <name type="synonym">Meloidogyne mayaguensis</name>
    <dbReference type="NCBI Taxonomy" id="390850"/>
    <lineage>
        <taxon>Eukaryota</taxon>
        <taxon>Metazoa</taxon>
        <taxon>Ecdysozoa</taxon>
        <taxon>Nematoda</taxon>
        <taxon>Chromadorea</taxon>
        <taxon>Rhabditida</taxon>
        <taxon>Tylenchina</taxon>
        <taxon>Tylenchomorpha</taxon>
        <taxon>Tylenchoidea</taxon>
        <taxon>Meloidogynidae</taxon>
        <taxon>Meloidogyninae</taxon>
        <taxon>Meloidogyne</taxon>
    </lineage>
</organism>
<accession>A0A6V7XLA1</accession>
<protein>
    <recommendedName>
        <fullName evidence="1">F-box domain-containing protein</fullName>
    </recommendedName>
</protein>
<dbReference type="InterPro" id="IPR001810">
    <property type="entry name" value="F-box_dom"/>
</dbReference>
<dbReference type="AlphaFoldDB" id="A0A6V7XLA1"/>
<proteinExistence type="predicted"/>
<evidence type="ECO:0000259" key="1">
    <source>
        <dbReference type="PROSITE" id="PS50181"/>
    </source>
</evidence>
<evidence type="ECO:0000313" key="2">
    <source>
        <dbReference type="EMBL" id="CAD2200002.1"/>
    </source>
</evidence>
<gene>
    <name evidence="2" type="ORF">MENT_LOCUS53440</name>
</gene>
<sequence>MFVLPTEVQLDVLKYLNFNQLFSFKLTNFYFYNLINKYEGELARMKLNTFYFINGNPALNLYDIIEPQSGIFELTLNDQLKNKWQEAIDRSIPLFLHEYKPDRTFVGISTVDKKRLLLKLPNCPKNIKEMIIVRYWVGRLLNCVYGQIHLASIVFNPEIINILFDNKKTIPPQFHFESLFMDAENKIFENVMKFVSNHLTISKFLYISFYSFDITEQNTNILFNILTNEGNKLPKIYLKSFKLARLYDLIMEYITTSINCSRMVPHIIFSFSTSASSRFKFSERAEKIEVVQLDKRKHTNYQIFNTYNPKVKFTFCNEEWNGGIHSCIHIKRM</sequence>